<dbReference type="SUPFAM" id="SSF54523">
    <property type="entry name" value="Pili subunits"/>
    <property type="match status" value="1"/>
</dbReference>
<proteinExistence type="predicted"/>
<dbReference type="EMBL" id="NIZW01000011">
    <property type="protein sequence ID" value="PHQ34493.1"/>
    <property type="molecule type" value="Genomic_DNA"/>
</dbReference>
<dbReference type="InterPro" id="IPR012902">
    <property type="entry name" value="N_methyl_site"/>
</dbReference>
<dbReference type="OrthoDB" id="9795612at2"/>
<evidence type="ECO:0000256" key="1">
    <source>
        <dbReference type="SAM" id="Phobius"/>
    </source>
</evidence>
<comment type="caution">
    <text evidence="2">The sequence shown here is derived from an EMBL/GenBank/DDBJ whole genome shotgun (WGS) entry which is preliminary data.</text>
</comment>
<keyword evidence="1" id="KW-1133">Transmembrane helix</keyword>
<dbReference type="GeneID" id="90609561"/>
<dbReference type="NCBIfam" id="TIGR02532">
    <property type="entry name" value="IV_pilin_GFxxxE"/>
    <property type="match status" value="1"/>
</dbReference>
<dbReference type="InterPro" id="IPR045584">
    <property type="entry name" value="Pilin-like"/>
</dbReference>
<reference evidence="2 3" key="1">
    <citation type="submission" date="2017-06" db="EMBL/GenBank/DDBJ databases">
        <title>Description of Rhodopirellula bahusiensis sp. nov.</title>
        <authorList>
            <person name="Kizina J."/>
            <person name="Harder J."/>
        </authorList>
    </citation>
    <scope>NUCLEOTIDE SEQUENCE [LARGE SCALE GENOMIC DNA]</scope>
    <source>
        <strain evidence="2 3">SWK21</strain>
    </source>
</reference>
<evidence type="ECO:0008006" key="4">
    <source>
        <dbReference type="Google" id="ProtNLM"/>
    </source>
</evidence>
<sequence length="317" mass="34062">MSLSHCTEPRACKTIQSIHPQRKIRHALTLLELIVSLGILAILSTIAVRSLDPIADQSRFEATQRVLESMRLATIGDSNIRQLNGQRILEGFVADTGSFPSDPDDLVVQPVGMISHSIQTFDSNNDSIDDVSLSSGWRGPYLQLGVGQSNIVDGWGRPLTITAGAGTVNFQSTGSDGDSILPEDGYASDLSIAISNSEFESTVTFRLFDIDGITGLRIIPSLLGLQQSGILLYCVNGNGGTSGAVEEVMIPVGPSGSFEATKTDLVHGTAAARGVIWLDLNLNDQLDVGELIARTTYVHYFTVTSNSDVRIEMELRL</sequence>
<dbReference type="Pfam" id="PF07963">
    <property type="entry name" value="N_methyl"/>
    <property type="match status" value="1"/>
</dbReference>
<dbReference type="Proteomes" id="UP000225740">
    <property type="component" value="Unassembled WGS sequence"/>
</dbReference>
<feature type="transmembrane region" description="Helical" evidence="1">
    <location>
        <begin position="27"/>
        <end position="48"/>
    </location>
</feature>
<keyword evidence="1" id="KW-0472">Membrane</keyword>
<evidence type="ECO:0000313" key="2">
    <source>
        <dbReference type="EMBL" id="PHQ34493.1"/>
    </source>
</evidence>
<protein>
    <recommendedName>
        <fullName evidence="4">Prepilin-type cleavage/methylation domain-containing protein</fullName>
    </recommendedName>
</protein>
<accession>A0A2G1W618</accession>
<name>A0A2G1W618_9BACT</name>
<evidence type="ECO:0000313" key="3">
    <source>
        <dbReference type="Proteomes" id="UP000225740"/>
    </source>
</evidence>
<keyword evidence="1" id="KW-0812">Transmembrane</keyword>
<keyword evidence="3" id="KW-1185">Reference proteome</keyword>
<dbReference type="RefSeq" id="WP_099261632.1">
    <property type="nucleotide sequence ID" value="NZ_NIZW01000011.1"/>
</dbReference>
<dbReference type="AlphaFoldDB" id="A0A2G1W618"/>
<organism evidence="2 3">
    <name type="scientific">Rhodopirellula bahusiensis</name>
    <dbReference type="NCBI Taxonomy" id="2014065"/>
    <lineage>
        <taxon>Bacteria</taxon>
        <taxon>Pseudomonadati</taxon>
        <taxon>Planctomycetota</taxon>
        <taxon>Planctomycetia</taxon>
        <taxon>Pirellulales</taxon>
        <taxon>Pirellulaceae</taxon>
        <taxon>Rhodopirellula</taxon>
    </lineage>
</organism>
<gene>
    <name evidence="2" type="ORF">CEE69_15965</name>
</gene>